<evidence type="ECO:0000313" key="2">
    <source>
        <dbReference type="EMBL" id="SDF23320.1"/>
    </source>
</evidence>
<dbReference type="AlphaFoldDB" id="A0A1G7JEH2"/>
<keyword evidence="3" id="KW-1185">Reference proteome</keyword>
<gene>
    <name evidence="2" type="ORF">SAMN05421825_1362</name>
</gene>
<reference evidence="3" key="1">
    <citation type="submission" date="2016-10" db="EMBL/GenBank/DDBJ databases">
        <authorList>
            <person name="Varghese N."/>
            <person name="Submissions S."/>
        </authorList>
    </citation>
    <scope>NUCLEOTIDE SEQUENCE [LARGE SCALE GENOMIC DNA]</scope>
    <source>
        <strain evidence="3">DSM 19684</strain>
    </source>
</reference>
<proteinExistence type="predicted"/>
<dbReference type="EMBL" id="FNBH01000001">
    <property type="protein sequence ID" value="SDF23320.1"/>
    <property type="molecule type" value="Genomic_DNA"/>
</dbReference>
<name>A0A1G7JEH2_9FLAO</name>
<evidence type="ECO:0000256" key="1">
    <source>
        <dbReference type="SAM" id="Phobius"/>
    </source>
</evidence>
<keyword evidence="1" id="KW-0812">Transmembrane</keyword>
<accession>A0A1G7JEH2</accession>
<protein>
    <recommendedName>
        <fullName evidence="4">Aspartyl protease</fullName>
    </recommendedName>
</protein>
<organism evidence="2 3">
    <name type="scientific">Epilithonimonas hungarica</name>
    <dbReference type="NCBI Taxonomy" id="454006"/>
    <lineage>
        <taxon>Bacteria</taxon>
        <taxon>Pseudomonadati</taxon>
        <taxon>Bacteroidota</taxon>
        <taxon>Flavobacteriia</taxon>
        <taxon>Flavobacteriales</taxon>
        <taxon>Weeksellaceae</taxon>
        <taxon>Chryseobacterium group</taxon>
        <taxon>Epilithonimonas</taxon>
    </lineage>
</organism>
<evidence type="ECO:0000313" key="3">
    <source>
        <dbReference type="Proteomes" id="UP000199203"/>
    </source>
</evidence>
<keyword evidence="1" id="KW-1133">Transmembrane helix</keyword>
<evidence type="ECO:0008006" key="4">
    <source>
        <dbReference type="Google" id="ProtNLM"/>
    </source>
</evidence>
<keyword evidence="1" id="KW-0472">Membrane</keyword>
<feature type="transmembrane region" description="Helical" evidence="1">
    <location>
        <begin position="28"/>
        <end position="47"/>
    </location>
</feature>
<dbReference type="STRING" id="454006.SAMN05421825_1362"/>
<sequence length="325" mass="37881">MSYHFHSNFDFKNRILQKNLTMKLFKKLALGFLAISVLILVGGYIYFDQKFTPEDNYLTVKNESGNIPITWLGNDKNVLLLPIHFSGNHETYYLQFDTGSPYTVFYSNSIKNIREISINNEKAKASFFVGNMEISSNQFKIFKTKKSDEKDSIQIIGTIGADILENRKTMINFKENKVVFNLNQVLKEFRNQLFDFKFKKRKIIISGILKDEERKFLYDSGTSAYEFLTYKEEWQKLKSPNSKIDIEKEQSWNDVLTTYTADCNEKIQFKNQSVPLKQVTYVEGFSNVQFSMMKFSGMTGMLGNKIFLNNRIFIDCIDNKIGIID</sequence>
<dbReference type="Proteomes" id="UP000199203">
    <property type="component" value="Unassembled WGS sequence"/>
</dbReference>